<dbReference type="EMBL" id="JAVRHL010000002">
    <property type="protein sequence ID" value="MDT0682775.1"/>
    <property type="molecule type" value="Genomic_DNA"/>
</dbReference>
<keyword evidence="1" id="KW-0456">Lyase</keyword>
<reference evidence="3 4" key="1">
    <citation type="submission" date="2023-09" db="EMBL/GenBank/DDBJ databases">
        <authorList>
            <person name="Rey-Velasco X."/>
        </authorList>
    </citation>
    <scope>NUCLEOTIDE SEQUENCE [LARGE SCALE GENOMIC DNA]</scope>
    <source>
        <strain evidence="3 4">F158</strain>
    </source>
</reference>
<gene>
    <name evidence="3" type="ORF">RM543_08755</name>
</gene>
<dbReference type="InterPro" id="IPR006680">
    <property type="entry name" value="Amidohydro-rel"/>
</dbReference>
<evidence type="ECO:0000256" key="1">
    <source>
        <dbReference type="ARBA" id="ARBA00023239"/>
    </source>
</evidence>
<dbReference type="InterPro" id="IPR032466">
    <property type="entry name" value="Metal_Hydrolase"/>
</dbReference>
<dbReference type="Pfam" id="PF04909">
    <property type="entry name" value="Amidohydro_2"/>
    <property type="match status" value="1"/>
</dbReference>
<keyword evidence="4" id="KW-1185">Reference proteome</keyword>
<dbReference type="PANTHER" id="PTHR21240:SF28">
    <property type="entry name" value="ISO-OROTATE DECARBOXYLASE (EUROFUNG)"/>
    <property type="match status" value="1"/>
</dbReference>
<dbReference type="PANTHER" id="PTHR21240">
    <property type="entry name" value="2-AMINO-3-CARBOXYLMUCONATE-6-SEMIALDEHYDE DECARBOXYLASE"/>
    <property type="match status" value="1"/>
</dbReference>
<dbReference type="SUPFAM" id="SSF51556">
    <property type="entry name" value="Metallo-dependent hydrolases"/>
    <property type="match status" value="1"/>
</dbReference>
<evidence type="ECO:0000313" key="4">
    <source>
        <dbReference type="Proteomes" id="UP001265259"/>
    </source>
</evidence>
<sequence>MARRITNCHIHTFTEAHVPKVYPHPAIAWIRAVPWLPGVIAKALGIAGQEKLSEKVGRLAEFQKTGRLGSQAAVFRSILPFYPGSARFVVLPMDMAGIGFGPVAEDLRSQHDALARLAREEKPGRVLPFATCDPRREESVAEAERAIGELGFRGLKIYPRLGFPPDHPALMQRLYPMLAERGLPVMSHCSRGGVRGRDVSSEAADAFTDPRAVLPALDAHEGLRICLAHFGGSADWRAYVDEGIDPDDPGARARNWVASLVDLLGSGDHPGLWTDISYTLFRVADYVPFLKVFLKDERVLSRTLFGSDYYMTRQEELSERAVCFRLREALGERLFWRIADQNPGIWLGEEGGTEPPPLDPAPATG</sequence>
<name>A0ABU3DGC7_9RHOB</name>
<accession>A0ABU3DGC7</accession>
<dbReference type="InterPro" id="IPR032465">
    <property type="entry name" value="ACMSD"/>
</dbReference>
<dbReference type="Proteomes" id="UP001265259">
    <property type="component" value="Unassembled WGS sequence"/>
</dbReference>
<comment type="caution">
    <text evidence="3">The sequence shown here is derived from an EMBL/GenBank/DDBJ whole genome shotgun (WGS) entry which is preliminary data.</text>
</comment>
<protein>
    <submittedName>
        <fullName evidence="3">Amidohydrolase family protein</fullName>
    </submittedName>
</protein>
<evidence type="ECO:0000259" key="2">
    <source>
        <dbReference type="Pfam" id="PF04909"/>
    </source>
</evidence>
<evidence type="ECO:0000313" key="3">
    <source>
        <dbReference type="EMBL" id="MDT0682775.1"/>
    </source>
</evidence>
<dbReference type="RefSeq" id="WP_311690651.1">
    <property type="nucleotide sequence ID" value="NZ_JAVRHL010000002.1"/>
</dbReference>
<dbReference type="Gene3D" id="3.20.20.140">
    <property type="entry name" value="Metal-dependent hydrolases"/>
    <property type="match status" value="1"/>
</dbReference>
<feature type="domain" description="Amidohydrolase-related" evidence="2">
    <location>
        <begin position="94"/>
        <end position="332"/>
    </location>
</feature>
<proteinExistence type="predicted"/>
<organism evidence="3 4">
    <name type="scientific">Tropicimonas omnivorans</name>
    <dbReference type="NCBI Taxonomy" id="3075590"/>
    <lineage>
        <taxon>Bacteria</taxon>
        <taxon>Pseudomonadati</taxon>
        <taxon>Pseudomonadota</taxon>
        <taxon>Alphaproteobacteria</taxon>
        <taxon>Rhodobacterales</taxon>
        <taxon>Roseobacteraceae</taxon>
        <taxon>Tropicimonas</taxon>
    </lineage>
</organism>